<feature type="domain" description="Glycoside-hydrolase family GH114 TIM-barrel" evidence="5">
    <location>
        <begin position="88"/>
        <end position="321"/>
    </location>
</feature>
<dbReference type="InterPro" id="IPR013785">
    <property type="entry name" value="Aldolase_TIM"/>
</dbReference>
<dbReference type="HOGENOM" id="CLU_051214_1_1_1"/>
<evidence type="ECO:0000256" key="3">
    <source>
        <dbReference type="SAM" id="MobiDB-lite"/>
    </source>
</evidence>
<name>W2RQ83_CYPE1</name>
<accession>W2RQ83</accession>
<keyword evidence="4" id="KW-1133">Transmembrane helix</keyword>
<dbReference type="GeneID" id="19974013"/>
<dbReference type="Proteomes" id="UP000030752">
    <property type="component" value="Unassembled WGS sequence"/>
</dbReference>
<dbReference type="eggNOG" id="ENOG502RCTR">
    <property type="taxonomic scope" value="Eukaryota"/>
</dbReference>
<dbReference type="GO" id="GO:0004557">
    <property type="term" value="F:alpha-galactosidase activity"/>
    <property type="evidence" value="ECO:0007669"/>
    <property type="project" value="UniProtKB-EC"/>
</dbReference>
<dbReference type="Gene3D" id="3.20.20.70">
    <property type="entry name" value="Aldolase class I"/>
    <property type="match status" value="1"/>
</dbReference>
<dbReference type="InterPro" id="IPR004352">
    <property type="entry name" value="GH114_TIM-barrel"/>
</dbReference>
<dbReference type="PANTHER" id="PTHR35273:SF2">
    <property type="entry name" value="ALPHA-GALACTOSIDASE"/>
    <property type="match status" value="1"/>
</dbReference>
<evidence type="ECO:0000256" key="2">
    <source>
        <dbReference type="ARBA" id="ARBA00012755"/>
    </source>
</evidence>
<feature type="transmembrane region" description="Helical" evidence="4">
    <location>
        <begin position="26"/>
        <end position="50"/>
    </location>
</feature>
<gene>
    <name evidence="6" type="ORF">HMPREF1541_06674</name>
</gene>
<dbReference type="Pfam" id="PF03537">
    <property type="entry name" value="Glyco_hydro_114"/>
    <property type="match status" value="1"/>
</dbReference>
<evidence type="ECO:0000259" key="5">
    <source>
        <dbReference type="Pfam" id="PF03537"/>
    </source>
</evidence>
<dbReference type="InParanoid" id="W2RQ83"/>
<dbReference type="SUPFAM" id="SSF51445">
    <property type="entry name" value="(Trans)glycosidases"/>
    <property type="match status" value="1"/>
</dbReference>
<dbReference type="InterPro" id="IPR017853">
    <property type="entry name" value="GH"/>
</dbReference>
<dbReference type="EMBL" id="KB822722">
    <property type="protein sequence ID" value="ETN38637.1"/>
    <property type="molecule type" value="Genomic_DNA"/>
</dbReference>
<evidence type="ECO:0000313" key="7">
    <source>
        <dbReference type="Proteomes" id="UP000030752"/>
    </source>
</evidence>
<keyword evidence="4" id="KW-0472">Membrane</keyword>
<feature type="region of interest" description="Disordered" evidence="3">
    <location>
        <begin position="55"/>
        <end position="77"/>
    </location>
</feature>
<reference evidence="6 7" key="1">
    <citation type="submission" date="2013-03" db="EMBL/GenBank/DDBJ databases">
        <title>The Genome Sequence of Phialophora europaea CBS 101466.</title>
        <authorList>
            <consortium name="The Broad Institute Genomics Platform"/>
            <person name="Cuomo C."/>
            <person name="de Hoog S."/>
            <person name="Gorbushina A."/>
            <person name="Walker B."/>
            <person name="Young S.K."/>
            <person name="Zeng Q."/>
            <person name="Gargeya S."/>
            <person name="Fitzgerald M."/>
            <person name="Haas B."/>
            <person name="Abouelleil A."/>
            <person name="Allen A.W."/>
            <person name="Alvarado L."/>
            <person name="Arachchi H.M."/>
            <person name="Berlin A.M."/>
            <person name="Chapman S.B."/>
            <person name="Gainer-Dewar J."/>
            <person name="Goldberg J."/>
            <person name="Griggs A."/>
            <person name="Gujja S."/>
            <person name="Hansen M."/>
            <person name="Howarth C."/>
            <person name="Imamovic A."/>
            <person name="Ireland A."/>
            <person name="Larimer J."/>
            <person name="McCowan C."/>
            <person name="Murphy C."/>
            <person name="Pearson M."/>
            <person name="Poon T.W."/>
            <person name="Priest M."/>
            <person name="Roberts A."/>
            <person name="Saif S."/>
            <person name="Shea T."/>
            <person name="Sisk P."/>
            <person name="Sykes S."/>
            <person name="Wortman J."/>
            <person name="Nusbaum C."/>
            <person name="Birren B."/>
        </authorList>
    </citation>
    <scope>NUCLEOTIDE SEQUENCE [LARGE SCALE GENOMIC DNA]</scope>
    <source>
        <strain evidence="6 7">CBS 101466</strain>
    </source>
</reference>
<organism evidence="6 7">
    <name type="scientific">Cyphellophora europaea (strain CBS 101466)</name>
    <name type="common">Phialophora europaea</name>
    <dbReference type="NCBI Taxonomy" id="1220924"/>
    <lineage>
        <taxon>Eukaryota</taxon>
        <taxon>Fungi</taxon>
        <taxon>Dikarya</taxon>
        <taxon>Ascomycota</taxon>
        <taxon>Pezizomycotina</taxon>
        <taxon>Eurotiomycetes</taxon>
        <taxon>Chaetothyriomycetidae</taxon>
        <taxon>Chaetothyriales</taxon>
        <taxon>Cyphellophoraceae</taxon>
        <taxon>Cyphellophora</taxon>
    </lineage>
</organism>
<evidence type="ECO:0000256" key="1">
    <source>
        <dbReference type="ARBA" id="ARBA00001255"/>
    </source>
</evidence>
<evidence type="ECO:0000256" key="4">
    <source>
        <dbReference type="SAM" id="Phobius"/>
    </source>
</evidence>
<sequence>MTADDKAMLAHSQAQPTSRRTVRRRFIVIGAIAMVLVIALAVGLGIGLTVGRPTGNSDSSGSAASATPISGADSEVPASVWKPTSGLTWNYNLHAAVQDTSNQGIDVWDIDLVDNSASTIKALQDQGSKVICYFSAGSYEDWRPDKGEFQDSDLGHDLDGWPGEKWLNINSDNVRRIMEARLDMAVDKKCDGVDPDNIDGFDNDNGLDLTAQDSVNYIAFLAKAAHNRNLSIGLKNAGSIIPDVLDVVQFSVNEQCLQYDECDTFRAFIDQDKPVFHVEYPKGDDTNNNLSVSTSRFDDICDASSAQGFSTIIKNMDLDAWTQECPKS</sequence>
<feature type="compositionally biased region" description="Low complexity" evidence="3">
    <location>
        <begin position="57"/>
        <end position="66"/>
    </location>
</feature>
<dbReference type="PANTHER" id="PTHR35273">
    <property type="entry name" value="ALPHA-1,4 POLYGALACTOSAMINIDASE, PUTATIVE (AFU_ORTHOLOGUE AFUA_3G07890)-RELATED"/>
    <property type="match status" value="1"/>
</dbReference>
<dbReference type="AlphaFoldDB" id="W2RQ83"/>
<dbReference type="OrthoDB" id="2108802at2759"/>
<comment type="catalytic activity">
    <reaction evidence="1">
        <text>Hydrolysis of terminal, non-reducing alpha-D-galactose residues in alpha-D-galactosides, including galactose oligosaccharides, galactomannans and galactolipids.</text>
        <dbReference type="EC" id="3.2.1.22"/>
    </reaction>
</comment>
<dbReference type="STRING" id="1220924.W2RQ83"/>
<evidence type="ECO:0000313" key="6">
    <source>
        <dbReference type="EMBL" id="ETN38637.1"/>
    </source>
</evidence>
<dbReference type="RefSeq" id="XP_008719226.1">
    <property type="nucleotide sequence ID" value="XM_008721004.1"/>
</dbReference>
<proteinExistence type="predicted"/>
<keyword evidence="7" id="KW-1185">Reference proteome</keyword>
<keyword evidence="4" id="KW-0812">Transmembrane</keyword>
<protein>
    <recommendedName>
        <fullName evidence="2">alpha-galactosidase</fullName>
        <ecNumber evidence="2">3.2.1.22</ecNumber>
    </recommendedName>
</protein>
<dbReference type="VEuPathDB" id="FungiDB:HMPREF1541_06674"/>
<dbReference type="EC" id="3.2.1.22" evidence="2"/>